<dbReference type="Proteomes" id="UP000659654">
    <property type="component" value="Unassembled WGS sequence"/>
</dbReference>
<reference evidence="2" key="2">
    <citation type="submission" date="2020-09" db="EMBL/GenBank/DDBJ databases">
        <authorList>
            <person name="Kikuchi T."/>
        </authorList>
    </citation>
    <scope>NUCLEOTIDE SEQUENCE</scope>
    <source>
        <strain evidence="2">Ka4C1</strain>
    </source>
</reference>
<reference evidence="5" key="1">
    <citation type="submission" date="2016-11" db="UniProtKB">
        <authorList>
            <consortium name="WormBaseParasite"/>
        </authorList>
    </citation>
    <scope>IDENTIFICATION</scope>
</reference>
<evidence type="ECO:0000256" key="1">
    <source>
        <dbReference type="SAM" id="MobiDB-lite"/>
    </source>
</evidence>
<protein>
    <submittedName>
        <fullName evidence="2">(pine wood nematode) hypothetical protein</fullName>
    </submittedName>
</protein>
<dbReference type="EMBL" id="CAJFDI010000004">
    <property type="protein sequence ID" value="CAD5226122.1"/>
    <property type="molecule type" value="Genomic_DNA"/>
</dbReference>
<dbReference type="Proteomes" id="UP000582659">
    <property type="component" value="Unassembled WGS sequence"/>
</dbReference>
<evidence type="ECO:0000313" key="4">
    <source>
        <dbReference type="Proteomes" id="UP000659654"/>
    </source>
</evidence>
<organism evidence="3 5">
    <name type="scientific">Bursaphelenchus xylophilus</name>
    <name type="common">Pinewood nematode worm</name>
    <name type="synonym">Aphelenchoides xylophilus</name>
    <dbReference type="NCBI Taxonomy" id="6326"/>
    <lineage>
        <taxon>Eukaryota</taxon>
        <taxon>Metazoa</taxon>
        <taxon>Ecdysozoa</taxon>
        <taxon>Nematoda</taxon>
        <taxon>Chromadorea</taxon>
        <taxon>Rhabditida</taxon>
        <taxon>Tylenchina</taxon>
        <taxon>Tylenchomorpha</taxon>
        <taxon>Aphelenchoidea</taxon>
        <taxon>Aphelenchoididae</taxon>
        <taxon>Bursaphelenchus</taxon>
    </lineage>
</organism>
<evidence type="ECO:0000313" key="2">
    <source>
        <dbReference type="EMBL" id="CAD5226122.1"/>
    </source>
</evidence>
<feature type="region of interest" description="Disordered" evidence="1">
    <location>
        <begin position="1"/>
        <end position="29"/>
    </location>
</feature>
<dbReference type="AlphaFoldDB" id="A0A1I7RHS4"/>
<dbReference type="Proteomes" id="UP000095284">
    <property type="component" value="Unplaced"/>
</dbReference>
<feature type="compositionally biased region" description="Basic and acidic residues" evidence="1">
    <location>
        <begin position="139"/>
        <end position="154"/>
    </location>
</feature>
<feature type="region of interest" description="Disordered" evidence="1">
    <location>
        <begin position="78"/>
        <end position="154"/>
    </location>
</feature>
<accession>A0A1I7RHS4</accession>
<dbReference type="WBParaSite" id="BXY_0025300.1">
    <property type="protein sequence ID" value="BXY_0025300.1"/>
    <property type="gene ID" value="BXY_0025300"/>
</dbReference>
<keyword evidence="4" id="KW-1185">Reference proteome</keyword>
<proteinExistence type="predicted"/>
<gene>
    <name evidence="2" type="ORF">BXYJ_LOCUS8887</name>
</gene>
<feature type="compositionally biased region" description="Polar residues" evidence="1">
    <location>
        <begin position="8"/>
        <end position="24"/>
    </location>
</feature>
<name>A0A1I7RHS4_BURXY</name>
<evidence type="ECO:0000313" key="5">
    <source>
        <dbReference type="WBParaSite" id="BXY_0025300.1"/>
    </source>
</evidence>
<feature type="compositionally biased region" description="Polar residues" evidence="1">
    <location>
        <begin position="114"/>
        <end position="132"/>
    </location>
</feature>
<sequence length="154" mass="16485">MKSKARTPQRSISNDDISQNSAQVHSPIGSAADSAICSAAASSSGDLTISDSIADLSINSRKKSKKSAMRSVMSGLMDLVSTRKKSSVSRETTTQRRKTSEPVISVSNYGIKPTNKQQSTLTLEKLTVSSRGSCPLSAEHPRREQDTLNIEGKS</sequence>
<evidence type="ECO:0000313" key="3">
    <source>
        <dbReference type="Proteomes" id="UP000095284"/>
    </source>
</evidence>
<dbReference type="EMBL" id="CAJFCV020000004">
    <property type="protein sequence ID" value="CAG9115443.1"/>
    <property type="molecule type" value="Genomic_DNA"/>
</dbReference>